<gene>
    <name evidence="3" type="ORF">JOC58_001743</name>
</gene>
<keyword evidence="2" id="KW-0812">Transmembrane</keyword>
<sequence length="598" mass="61985">MVIIRSFTSRIGAAALAVLFVLMLMPGFVIAAPAESPINSHLSEMKIEDRNQTPQDTSTDVAIPPPPSQQPSGQDGAGNGGNGNGQPGNGNGQNGNSDSSGTGTLPANPNAGNTGGNGQSGGNGSTGVTTPGTGVVTPPAGNGNNGSGTNPNGVQTPDNDSNSVTTPNNDQSSNNQDGADQNGANQDGANQDNRSWWDKITDGFNQAVSNINADPWGSVGNFFKGAGAGLLGAVVVVGAVALVAAFVLSAPISVPVLIAALVVGAVAGGIYALVAGNNFEFWDAFKIGGFAAAATLAIGTSGVGAAFRGAWKLVTQQGIKGALRTAGTRALTYFRGLGSSFMQGLRSPVKSLLTTIKGRAFRWTFGLNLSFNTATFFMANPRLPTLSESGVIIGQSLASSLLFSKVGDLLKVGVKSTLGKNVSAFTSGLVESVITTFAKHQIDPKTNKDKSLGEQVQGTFISSLMFTPAFSSALKKFRIKFNIGTSHFDLEKSKVDVVTRPFSSSQRSVTNQGLITLWNNEQKIKNQQGLMRITPSQEALLRQNDLPVQTLTQTLDAVKKIANFATNNEVNQILDRASQTPQNGGDIQNKGESKPSAK</sequence>
<feature type="compositionally biased region" description="Polar residues" evidence="1">
    <location>
        <begin position="154"/>
        <end position="194"/>
    </location>
</feature>
<keyword evidence="4" id="KW-1185">Reference proteome</keyword>
<evidence type="ECO:0000313" key="4">
    <source>
        <dbReference type="Proteomes" id="UP001185028"/>
    </source>
</evidence>
<feature type="transmembrane region" description="Helical" evidence="2">
    <location>
        <begin position="228"/>
        <end position="249"/>
    </location>
</feature>
<protein>
    <submittedName>
        <fullName evidence="3">Uncharacterized protein</fullName>
    </submittedName>
</protein>
<feature type="transmembrane region" description="Helical" evidence="2">
    <location>
        <begin position="256"/>
        <end position="275"/>
    </location>
</feature>
<keyword evidence="2" id="KW-0472">Membrane</keyword>
<dbReference type="EMBL" id="JAVDQH010000005">
    <property type="protein sequence ID" value="MDR6243850.1"/>
    <property type="molecule type" value="Genomic_DNA"/>
</dbReference>
<proteinExistence type="predicted"/>
<evidence type="ECO:0000256" key="1">
    <source>
        <dbReference type="SAM" id="MobiDB-lite"/>
    </source>
</evidence>
<evidence type="ECO:0000313" key="3">
    <source>
        <dbReference type="EMBL" id="MDR6243850.1"/>
    </source>
</evidence>
<reference evidence="3 4" key="1">
    <citation type="submission" date="2023-07" db="EMBL/GenBank/DDBJ databases">
        <title>Genomic Encyclopedia of Type Strains, Phase IV (KMG-IV): sequencing the most valuable type-strain genomes for metagenomic binning, comparative biology and taxonomic classification.</title>
        <authorList>
            <person name="Goeker M."/>
        </authorList>
    </citation>
    <scope>NUCLEOTIDE SEQUENCE [LARGE SCALE GENOMIC DNA]</scope>
    <source>
        <strain evidence="3 4">DSM 22170</strain>
    </source>
</reference>
<feature type="compositionally biased region" description="Gly residues" evidence="1">
    <location>
        <begin position="113"/>
        <end position="125"/>
    </location>
</feature>
<comment type="caution">
    <text evidence="3">The sequence shown here is derived from an EMBL/GenBank/DDBJ whole genome shotgun (WGS) entry which is preliminary data.</text>
</comment>
<name>A0ABU1IX69_9BACL</name>
<feature type="compositionally biased region" description="Low complexity" evidence="1">
    <location>
        <begin position="94"/>
        <end position="112"/>
    </location>
</feature>
<keyword evidence="2" id="KW-1133">Transmembrane helix</keyword>
<organism evidence="3 4">
    <name type="scientific">Paenibacillus hunanensis</name>
    <dbReference type="NCBI Taxonomy" id="539262"/>
    <lineage>
        <taxon>Bacteria</taxon>
        <taxon>Bacillati</taxon>
        <taxon>Bacillota</taxon>
        <taxon>Bacilli</taxon>
        <taxon>Bacillales</taxon>
        <taxon>Paenibacillaceae</taxon>
        <taxon>Paenibacillus</taxon>
    </lineage>
</organism>
<dbReference type="Proteomes" id="UP001185028">
    <property type="component" value="Unassembled WGS sequence"/>
</dbReference>
<feature type="transmembrane region" description="Helical" evidence="2">
    <location>
        <begin position="287"/>
        <end position="307"/>
    </location>
</feature>
<feature type="compositionally biased region" description="Polar residues" evidence="1">
    <location>
        <begin position="576"/>
        <end position="586"/>
    </location>
</feature>
<feature type="region of interest" description="Disordered" evidence="1">
    <location>
        <begin position="50"/>
        <end position="196"/>
    </location>
</feature>
<feature type="compositionally biased region" description="Low complexity" evidence="1">
    <location>
        <begin position="126"/>
        <end position="153"/>
    </location>
</feature>
<feature type="compositionally biased region" description="Basic and acidic residues" evidence="1">
    <location>
        <begin position="589"/>
        <end position="598"/>
    </location>
</feature>
<evidence type="ECO:0000256" key="2">
    <source>
        <dbReference type="SAM" id="Phobius"/>
    </source>
</evidence>
<feature type="compositionally biased region" description="Gly residues" evidence="1">
    <location>
        <begin position="75"/>
        <end position="93"/>
    </location>
</feature>
<accession>A0ABU1IX69</accession>
<dbReference type="RefSeq" id="WP_188777035.1">
    <property type="nucleotide sequence ID" value="NZ_BMMB01000008.1"/>
</dbReference>
<feature type="region of interest" description="Disordered" evidence="1">
    <location>
        <begin position="576"/>
        <end position="598"/>
    </location>
</feature>